<dbReference type="AlphaFoldDB" id="A0A2P2N5L7"/>
<reference evidence="1" key="1">
    <citation type="submission" date="2018-02" db="EMBL/GenBank/DDBJ databases">
        <title>Rhizophora mucronata_Transcriptome.</title>
        <authorList>
            <person name="Meera S.P."/>
            <person name="Sreeshan A."/>
            <person name="Augustine A."/>
        </authorList>
    </citation>
    <scope>NUCLEOTIDE SEQUENCE</scope>
    <source>
        <tissue evidence="1">Leaf</tissue>
    </source>
</reference>
<proteinExistence type="predicted"/>
<name>A0A2P2N5L7_RHIMU</name>
<accession>A0A2P2N5L7</accession>
<organism evidence="1">
    <name type="scientific">Rhizophora mucronata</name>
    <name type="common">Asiatic mangrove</name>
    <dbReference type="NCBI Taxonomy" id="61149"/>
    <lineage>
        <taxon>Eukaryota</taxon>
        <taxon>Viridiplantae</taxon>
        <taxon>Streptophyta</taxon>
        <taxon>Embryophyta</taxon>
        <taxon>Tracheophyta</taxon>
        <taxon>Spermatophyta</taxon>
        <taxon>Magnoliopsida</taxon>
        <taxon>eudicotyledons</taxon>
        <taxon>Gunneridae</taxon>
        <taxon>Pentapetalae</taxon>
        <taxon>rosids</taxon>
        <taxon>fabids</taxon>
        <taxon>Malpighiales</taxon>
        <taxon>Rhizophoraceae</taxon>
        <taxon>Rhizophora</taxon>
    </lineage>
</organism>
<dbReference type="EMBL" id="GGEC01057308">
    <property type="protein sequence ID" value="MBX37792.1"/>
    <property type="molecule type" value="Transcribed_RNA"/>
</dbReference>
<sequence>MENATLFRFMLNLRNVQVDNL</sequence>
<evidence type="ECO:0000313" key="1">
    <source>
        <dbReference type="EMBL" id="MBX37792.1"/>
    </source>
</evidence>
<protein>
    <submittedName>
        <fullName evidence="1">Uncharacterized protein</fullName>
    </submittedName>
</protein>